<evidence type="ECO:0000256" key="1">
    <source>
        <dbReference type="ARBA" id="ARBA00022536"/>
    </source>
</evidence>
<keyword evidence="3" id="KW-0472">Membrane</keyword>
<evidence type="ECO:0000313" key="7">
    <source>
        <dbReference type="Proteomes" id="UP001217089"/>
    </source>
</evidence>
<dbReference type="InterPro" id="IPR002049">
    <property type="entry name" value="LE_dom"/>
</dbReference>
<dbReference type="PANTHER" id="PTHR24043">
    <property type="entry name" value="SCAVENGER RECEPTOR CLASS F"/>
    <property type="match status" value="1"/>
</dbReference>
<protein>
    <recommendedName>
        <fullName evidence="5">EGF-like domain-containing protein</fullName>
    </recommendedName>
</protein>
<dbReference type="PROSITE" id="PS00022">
    <property type="entry name" value="EGF_1"/>
    <property type="match status" value="1"/>
</dbReference>
<dbReference type="PROSITE" id="PS50026">
    <property type="entry name" value="EGF_3"/>
    <property type="match status" value="2"/>
</dbReference>
<feature type="chain" id="PRO_5046970094" description="EGF-like domain-containing protein" evidence="4">
    <location>
        <begin position="22"/>
        <end position="765"/>
    </location>
</feature>
<keyword evidence="7" id="KW-1185">Reference proteome</keyword>
<keyword evidence="2" id="KW-1015">Disulfide bond</keyword>
<feature type="domain" description="EGF-like" evidence="5">
    <location>
        <begin position="127"/>
        <end position="163"/>
    </location>
</feature>
<evidence type="ECO:0000259" key="5">
    <source>
        <dbReference type="PROSITE" id="PS50026"/>
    </source>
</evidence>
<dbReference type="Gene3D" id="2.170.300.10">
    <property type="entry name" value="Tie2 ligand-binding domain superfamily"/>
    <property type="match status" value="3"/>
</dbReference>
<evidence type="ECO:0000256" key="2">
    <source>
        <dbReference type="PROSITE-ProRule" id="PRU00076"/>
    </source>
</evidence>
<dbReference type="Proteomes" id="UP001217089">
    <property type="component" value="Unassembled WGS sequence"/>
</dbReference>
<name>A0ABQ9E7E8_TEGGR</name>
<feature type="disulfide bond" evidence="2">
    <location>
        <begin position="334"/>
        <end position="344"/>
    </location>
</feature>
<accession>A0ABQ9E7E8</accession>
<feature type="disulfide bond" evidence="2">
    <location>
        <begin position="353"/>
        <end position="362"/>
    </location>
</feature>
<dbReference type="EMBL" id="JARBDR010000921">
    <property type="protein sequence ID" value="KAJ8299807.1"/>
    <property type="molecule type" value="Genomic_DNA"/>
</dbReference>
<comment type="caution">
    <text evidence="2">Lacks conserved residue(s) required for the propagation of feature annotation.</text>
</comment>
<dbReference type="CDD" id="cd00055">
    <property type="entry name" value="EGF_Lam"/>
    <property type="match status" value="3"/>
</dbReference>
<dbReference type="SMART" id="SM00181">
    <property type="entry name" value="EGF"/>
    <property type="match status" value="6"/>
</dbReference>
<sequence>MNTSLWHIIGVIVMCAVHGQSVELTNKTGVCTRTVSYIDCKKNFIKTGMMYKLELYCCPGFFKNESTVRELHCIEGCSNYTYGQNCSLKCNCSNNAYQQCNIHDGTCVCREGWTGINCASECPKGYFGSNCSSVCPCQNNSTCDSVNGSCNCTDPGWTGIYCDQECQEGKYGYNCLNACNCNDYQTCDRRTGECRCKDGLTGTNCTTVCKNGTYGSGCSNQCECEVEGTESCDPVNGSCSCKPGKTGIMCEYECPLETYGNGCKNSCSCNNLQEYCRPSDGRCLKMCFCARNGTANCHDNYTDCNCKEKNQKCNSSNFLQDRFVMKTDAIVDICACKNDFDNICVPKNGTCICKHGYTGEWCNDVCKNGTYGSGCSNQCKCEVEGTESCNPVNGLCNCKPGITGIMCEYGKYSIIPINSESFPDAIVNTCAYKNDFYNIFVPKNGTSISKHGYTEELCNDVVSDHKAKAKSLIKDNNTVIIGLVIGSLTATVVIVIIVLLILRKTSSKKKVKKATSVSDPVLPDSIAKNDQFNEKTKEIKRVENTKLTETSEKANVAQIYEKDKVPQAYEKVKVPQIYEKDKVPQAYEKVKVPQIYEKANVPQAYEKAKVPQIYEKAKVSQIYEKAKVPQTYEKANVPQIYEKAKGPRAYEKANVPQIYEKAKTPQTKQMKNVKKYSNGAFEMDIEPADDVYNKLNHEQTSLESNYHSNENQSNMYGHLNTSYNVELDGDYDLMVHNKRSYTADDTYDHTPSKGQLYDTIVHGNL</sequence>
<keyword evidence="3" id="KW-1133">Transmembrane helix</keyword>
<dbReference type="PRINTS" id="PR00011">
    <property type="entry name" value="EGFLAMININ"/>
</dbReference>
<dbReference type="InterPro" id="IPR042635">
    <property type="entry name" value="MEGF10/SREC1/2-like"/>
</dbReference>
<gene>
    <name evidence="6" type="ORF">KUTeg_023867</name>
</gene>
<feature type="transmembrane region" description="Helical" evidence="3">
    <location>
        <begin position="479"/>
        <end position="502"/>
    </location>
</feature>
<reference evidence="6 7" key="1">
    <citation type="submission" date="2022-12" db="EMBL/GenBank/DDBJ databases">
        <title>Chromosome-level genome of Tegillarca granosa.</title>
        <authorList>
            <person name="Kim J."/>
        </authorList>
    </citation>
    <scope>NUCLEOTIDE SEQUENCE [LARGE SCALE GENOMIC DNA]</scope>
    <source>
        <strain evidence="6">Teg-2019</strain>
        <tissue evidence="6">Adductor muscle</tissue>
    </source>
</reference>
<dbReference type="PANTHER" id="PTHR24043:SF9">
    <property type="entry name" value="MULTIPLE EGF LIKE DOMAINS 11"/>
    <property type="match status" value="1"/>
</dbReference>
<keyword evidence="4" id="KW-0732">Signal</keyword>
<keyword evidence="3" id="KW-0812">Transmembrane</keyword>
<evidence type="ECO:0000256" key="4">
    <source>
        <dbReference type="SAM" id="SignalP"/>
    </source>
</evidence>
<feature type="signal peptide" evidence="4">
    <location>
        <begin position="1"/>
        <end position="21"/>
    </location>
</feature>
<organism evidence="6 7">
    <name type="scientific">Tegillarca granosa</name>
    <name type="common">Malaysian cockle</name>
    <name type="synonym">Anadara granosa</name>
    <dbReference type="NCBI Taxonomy" id="220873"/>
    <lineage>
        <taxon>Eukaryota</taxon>
        <taxon>Metazoa</taxon>
        <taxon>Spiralia</taxon>
        <taxon>Lophotrochozoa</taxon>
        <taxon>Mollusca</taxon>
        <taxon>Bivalvia</taxon>
        <taxon>Autobranchia</taxon>
        <taxon>Pteriomorphia</taxon>
        <taxon>Arcoida</taxon>
        <taxon>Arcoidea</taxon>
        <taxon>Arcidae</taxon>
        <taxon>Tegillarca</taxon>
    </lineage>
</organism>
<evidence type="ECO:0000256" key="3">
    <source>
        <dbReference type="SAM" id="Phobius"/>
    </source>
</evidence>
<dbReference type="InterPro" id="IPR000742">
    <property type="entry name" value="EGF"/>
</dbReference>
<feature type="domain" description="EGF-like" evidence="5">
    <location>
        <begin position="330"/>
        <end position="363"/>
    </location>
</feature>
<proteinExistence type="predicted"/>
<keyword evidence="1 2" id="KW-0245">EGF-like domain</keyword>
<comment type="caution">
    <text evidence="6">The sequence shown here is derived from an EMBL/GenBank/DDBJ whole genome shotgun (WGS) entry which is preliminary data.</text>
</comment>
<evidence type="ECO:0000313" key="6">
    <source>
        <dbReference type="EMBL" id="KAJ8299807.1"/>
    </source>
</evidence>
<dbReference type="Pfam" id="PF00053">
    <property type="entry name" value="EGF_laminin"/>
    <property type="match status" value="3"/>
</dbReference>
<dbReference type="SMART" id="SM00180">
    <property type="entry name" value="EGF_Lam"/>
    <property type="match status" value="6"/>
</dbReference>